<feature type="compositionally biased region" description="Low complexity" evidence="1">
    <location>
        <begin position="614"/>
        <end position="635"/>
    </location>
</feature>
<feature type="region of interest" description="Disordered" evidence="1">
    <location>
        <begin position="497"/>
        <end position="637"/>
    </location>
</feature>
<keyword evidence="3" id="KW-1185">Reference proteome</keyword>
<protein>
    <submittedName>
        <fullName evidence="2">Global transcription regulator sge1</fullName>
    </submittedName>
</protein>
<feature type="compositionally biased region" description="Gly residues" evidence="1">
    <location>
        <begin position="584"/>
        <end position="593"/>
    </location>
</feature>
<dbReference type="Proteomes" id="UP001176517">
    <property type="component" value="Unassembled WGS sequence"/>
</dbReference>
<organism evidence="2 3">
    <name type="scientific">Tilletia horrida</name>
    <dbReference type="NCBI Taxonomy" id="155126"/>
    <lineage>
        <taxon>Eukaryota</taxon>
        <taxon>Fungi</taxon>
        <taxon>Dikarya</taxon>
        <taxon>Basidiomycota</taxon>
        <taxon>Ustilaginomycotina</taxon>
        <taxon>Exobasidiomycetes</taxon>
        <taxon>Tilletiales</taxon>
        <taxon>Tilletiaceae</taxon>
        <taxon>Tilletia</taxon>
    </lineage>
</organism>
<feature type="region of interest" description="Disordered" evidence="1">
    <location>
        <begin position="352"/>
        <end position="483"/>
    </location>
</feature>
<dbReference type="GO" id="GO:0003677">
    <property type="term" value="F:DNA binding"/>
    <property type="evidence" value="ECO:0007669"/>
    <property type="project" value="TreeGrafter"/>
</dbReference>
<accession>A0AAN6JPX2</accession>
<proteinExistence type="predicted"/>
<feature type="compositionally biased region" description="Low complexity" evidence="1">
    <location>
        <begin position="381"/>
        <end position="392"/>
    </location>
</feature>
<dbReference type="Pfam" id="PF09729">
    <property type="entry name" value="Gti1_Pac2"/>
    <property type="match status" value="1"/>
</dbReference>
<dbReference type="PANTHER" id="PTHR28027:SF2">
    <property type="entry name" value="TRANSCRIPTIONAL REGULATOR MIT1"/>
    <property type="match status" value="1"/>
</dbReference>
<feature type="compositionally biased region" description="Low complexity" evidence="1">
    <location>
        <begin position="702"/>
        <end position="713"/>
    </location>
</feature>
<feature type="compositionally biased region" description="Low complexity" evidence="1">
    <location>
        <begin position="532"/>
        <end position="543"/>
    </location>
</feature>
<feature type="compositionally biased region" description="Polar residues" evidence="1">
    <location>
        <begin position="432"/>
        <end position="442"/>
    </location>
</feature>
<evidence type="ECO:0000313" key="3">
    <source>
        <dbReference type="Proteomes" id="UP001176517"/>
    </source>
</evidence>
<evidence type="ECO:0000313" key="2">
    <source>
        <dbReference type="EMBL" id="KAK0547036.1"/>
    </source>
</evidence>
<dbReference type="InterPro" id="IPR018608">
    <property type="entry name" value="Gti1/Pac2"/>
</dbReference>
<sequence length="767" mass="81275">MPQVKRRLREDERVALIKSGSVFVFDELESGVKRWTDGLFWSPSRILNNFLVYRQIDKKSVPTPEETKAKGGTKEHIRFSASEGAPQVPIDGPHAFQNRAMMEAGPSDLRGSGLQGPLMGQVAGPSSGSMGGGEGAHDKDSDYDKALVGSLNTNFPFRRGGLCKKTISFPMGNSHQHLISYYNIDDVLLGRLRTPSSLPEISSLTISPPLLVKSNFRIPPQIAVIDGVPYYQGEPLETPQNPRRRSGAMSIGGMEEHNLSPSHVGRFSPYSPSSATGMTVAADDFRMHSQQQQPQHSHFAHYPPNTQFQHFGHFEQPPPGNPVFMSGAAESQGNRRRVVSDAPSRLAQIRGGGMRYEPYPSSNSIHSDGGHPAMVGGSSTGHGSSSDTHMSSPHNRRDVAMIGFGSNTSVDDRPQSARMYGEQQQQQQQHQNGFGTQMNQGWRNDAGYIPVTPSGNSAANSSNQSPREASFAGQLPPHLGAGAISTVPSQEFFQAQRTGQDAGPYYSHPHTMTGPHPHSRSQTRGTDWSADGTSGSNTVGSGSMLTGGSDPGVNATNTGGMAMHQMSSNVPPGATHPEQARLSGGSGGGGGGPTNVVHWGHMTQSGDQRPGTVPQSPQGPAGAGPWPQHGAAYLSSGGGAAGPHMGYMYATSSVTNSERSVGSWAQGVSDVPADALHMMQQQHMTTQQHQQQHQHGRPTNQSGRSSSISSEVSIPGAEAATTSIDWSYAQAGPGSGVGLKSPMTTEGSEGGSNGLARVMLRRPPSNG</sequence>
<gene>
    <name evidence="2" type="primary">sge1</name>
    <name evidence="2" type="ORF">OC846_005015</name>
</gene>
<feature type="region of interest" description="Disordered" evidence="1">
    <location>
        <begin position="120"/>
        <end position="139"/>
    </location>
</feature>
<feature type="region of interest" description="Disordered" evidence="1">
    <location>
        <begin position="728"/>
        <end position="767"/>
    </location>
</feature>
<feature type="compositionally biased region" description="Polar residues" evidence="1">
    <location>
        <begin position="554"/>
        <end position="570"/>
    </location>
</feature>
<feature type="compositionally biased region" description="Low complexity" evidence="1">
    <location>
        <begin position="680"/>
        <end position="693"/>
    </location>
</feature>
<dbReference type="PANTHER" id="PTHR28027">
    <property type="entry name" value="TRANSCRIPTIONAL REGULATOR MIT1"/>
    <property type="match status" value="1"/>
</dbReference>
<name>A0AAN6JPX2_9BASI</name>
<comment type="caution">
    <text evidence="2">The sequence shown here is derived from an EMBL/GenBank/DDBJ whole genome shotgun (WGS) entry which is preliminary data.</text>
</comment>
<dbReference type="AlphaFoldDB" id="A0AAN6JPX2"/>
<dbReference type="EMBL" id="JAPDMZ010000173">
    <property type="protein sequence ID" value="KAK0547036.1"/>
    <property type="molecule type" value="Genomic_DNA"/>
</dbReference>
<feature type="region of interest" description="Disordered" evidence="1">
    <location>
        <begin position="680"/>
        <end position="715"/>
    </location>
</feature>
<reference evidence="2" key="1">
    <citation type="journal article" date="2023" name="PhytoFront">
        <title>Draft Genome Resources of Seven Strains of Tilletia horrida, Causal Agent of Kernel Smut of Rice.</title>
        <authorList>
            <person name="Khanal S."/>
            <person name="Antony Babu S."/>
            <person name="Zhou X.G."/>
        </authorList>
    </citation>
    <scope>NUCLEOTIDE SEQUENCE</scope>
    <source>
        <strain evidence="2">TX6</strain>
    </source>
</reference>
<evidence type="ECO:0000256" key="1">
    <source>
        <dbReference type="SAM" id="MobiDB-lite"/>
    </source>
</evidence>